<dbReference type="Proteomes" id="UP000705283">
    <property type="component" value="Unassembled WGS sequence"/>
</dbReference>
<proteinExistence type="predicted"/>
<reference evidence="2" key="4">
    <citation type="submission" date="2022-09" db="EMBL/GenBank/DDBJ databases">
        <title>Rouxiella aceris sp. nov., isolated from tree sap and emended description of the genus Rhouxiella.</title>
        <authorList>
            <person name="Kim I.S."/>
        </authorList>
    </citation>
    <scope>NUCLEOTIDE SEQUENCE</scope>
    <source>
        <strain evidence="2">SAP-2</strain>
    </source>
</reference>
<gene>
    <name evidence="3" type="ORF">BS639_05640</name>
    <name evidence="2" type="ORF">ITX54_10095</name>
</gene>
<protein>
    <submittedName>
        <fullName evidence="3">DNA gyrase subunit B</fullName>
    </submittedName>
</protein>
<accession>A0AA41BWY2</accession>
<dbReference type="AlphaFoldDB" id="A0AA41BWY2"/>
<dbReference type="EMBL" id="JADMKS010000003">
    <property type="protein sequence ID" value="MBF6637003.1"/>
    <property type="molecule type" value="Genomic_DNA"/>
</dbReference>
<name>A0AA41BWY2_9GAMM</name>
<reference evidence="3" key="1">
    <citation type="submission" date="2016-12" db="EMBL/GenBank/DDBJ databases">
        <authorList>
            <person name="Le Fleche-Mateos A."/>
        </authorList>
    </citation>
    <scope>NUCLEOTIDE SEQUENCE</scope>
    <source>
        <strain evidence="3">213</strain>
    </source>
</reference>
<reference evidence="3 4" key="2">
    <citation type="journal article" date="2017" name="Int. J. Syst. Evol. Microbiol.">
        <title>Rouxiella badensis sp. nov. and Rouxiella silvae sp. nov. isolated from peat bog soil in Germany and emendation of the genus description.</title>
        <authorList>
            <person name="Le Fleche-Mateos A."/>
            <person name="Kugler J.H."/>
            <person name="Hansen S.H."/>
            <person name="Syldatk C."/>
            <person name="Hausmann R."/>
            <person name="Lomprez F."/>
            <person name="Vandenbogaert M."/>
            <person name="Manuguerra J.C."/>
            <person name="Grimont P.A."/>
        </authorList>
    </citation>
    <scope>NUCLEOTIDE SEQUENCE [LARGE SCALE GENOMIC DNA]</scope>
    <source>
        <strain evidence="3 4">213</strain>
    </source>
</reference>
<dbReference type="RefSeq" id="WP_084982464.1">
    <property type="nucleotide sequence ID" value="NZ_CBCSCF010000019.1"/>
</dbReference>
<keyword evidence="1" id="KW-0812">Transmembrane</keyword>
<feature type="transmembrane region" description="Helical" evidence="1">
    <location>
        <begin position="38"/>
        <end position="56"/>
    </location>
</feature>
<feature type="transmembrane region" description="Helical" evidence="1">
    <location>
        <begin position="12"/>
        <end position="32"/>
    </location>
</feature>
<feature type="transmembrane region" description="Helical" evidence="1">
    <location>
        <begin position="164"/>
        <end position="189"/>
    </location>
</feature>
<feature type="transmembrane region" description="Helical" evidence="1">
    <location>
        <begin position="140"/>
        <end position="158"/>
    </location>
</feature>
<organism evidence="2 5">
    <name type="scientific">Rouxiella silvae</name>
    <dbReference type="NCBI Taxonomy" id="1646373"/>
    <lineage>
        <taxon>Bacteria</taxon>
        <taxon>Pseudomonadati</taxon>
        <taxon>Pseudomonadota</taxon>
        <taxon>Gammaproteobacteria</taxon>
        <taxon>Enterobacterales</taxon>
        <taxon>Yersiniaceae</taxon>
        <taxon>Rouxiella</taxon>
    </lineage>
</organism>
<keyword evidence="1" id="KW-1133">Transmembrane helix</keyword>
<dbReference type="Proteomes" id="UP000192722">
    <property type="component" value="Unassembled WGS sequence"/>
</dbReference>
<sequence length="196" mass="21851">MVERRQSRASRLTAVLHALMVVTIIIYPLAVWLGLKSWGIGILAPVLVGVFVLRLLTFRGKISQLTALGRTAAIAGVIFASASWLLHETQMLLYYPVAVNGLLLLLFGYSLIFPPPIVERLARLSQPELPPQAVQYTRRVTQVWCAFFIVNGAIALYTCLKGDIALWTLYNGGISYLLMGLLMGIEWIVRKRLQRG</sequence>
<keyword evidence="1" id="KW-0472">Membrane</keyword>
<evidence type="ECO:0000313" key="3">
    <source>
        <dbReference type="EMBL" id="ORJ22329.1"/>
    </source>
</evidence>
<evidence type="ECO:0000313" key="4">
    <source>
        <dbReference type="Proteomes" id="UP000192722"/>
    </source>
</evidence>
<evidence type="ECO:0000313" key="2">
    <source>
        <dbReference type="EMBL" id="MBF6637003.1"/>
    </source>
</evidence>
<keyword evidence="4" id="KW-1185">Reference proteome</keyword>
<comment type="caution">
    <text evidence="2">The sequence shown here is derived from an EMBL/GenBank/DDBJ whole genome shotgun (WGS) entry which is preliminary data.</text>
</comment>
<reference evidence="2" key="3">
    <citation type="submission" date="2020-11" db="EMBL/GenBank/DDBJ databases">
        <authorList>
            <person name="Lee S.D."/>
        </authorList>
    </citation>
    <scope>NUCLEOTIDE SEQUENCE</scope>
    <source>
        <strain evidence="2">SAP-2</strain>
    </source>
</reference>
<evidence type="ECO:0000313" key="5">
    <source>
        <dbReference type="Proteomes" id="UP000705283"/>
    </source>
</evidence>
<evidence type="ECO:0000256" key="1">
    <source>
        <dbReference type="SAM" id="Phobius"/>
    </source>
</evidence>
<feature type="transmembrane region" description="Helical" evidence="1">
    <location>
        <begin position="92"/>
        <end position="113"/>
    </location>
</feature>
<feature type="transmembrane region" description="Helical" evidence="1">
    <location>
        <begin position="68"/>
        <end position="86"/>
    </location>
</feature>
<dbReference type="EMBL" id="MRWD01000009">
    <property type="protein sequence ID" value="ORJ22329.1"/>
    <property type="molecule type" value="Genomic_DNA"/>
</dbReference>